<comment type="caution">
    <text evidence="1">The sequence shown here is derived from an EMBL/GenBank/DDBJ whole genome shotgun (WGS) entry which is preliminary data.</text>
</comment>
<proteinExistence type="predicted"/>
<evidence type="ECO:0000313" key="1">
    <source>
        <dbReference type="EMBL" id="KAF0758749.1"/>
    </source>
</evidence>
<organism evidence="1 2">
    <name type="scientific">Aphis craccivora</name>
    <name type="common">Cowpea aphid</name>
    <dbReference type="NCBI Taxonomy" id="307492"/>
    <lineage>
        <taxon>Eukaryota</taxon>
        <taxon>Metazoa</taxon>
        <taxon>Ecdysozoa</taxon>
        <taxon>Arthropoda</taxon>
        <taxon>Hexapoda</taxon>
        <taxon>Insecta</taxon>
        <taxon>Pterygota</taxon>
        <taxon>Neoptera</taxon>
        <taxon>Paraneoptera</taxon>
        <taxon>Hemiptera</taxon>
        <taxon>Sternorrhyncha</taxon>
        <taxon>Aphidomorpha</taxon>
        <taxon>Aphidoidea</taxon>
        <taxon>Aphididae</taxon>
        <taxon>Aphidini</taxon>
        <taxon>Aphis</taxon>
        <taxon>Aphis</taxon>
    </lineage>
</organism>
<dbReference type="OrthoDB" id="6621062at2759"/>
<evidence type="ECO:0000313" key="2">
    <source>
        <dbReference type="Proteomes" id="UP000478052"/>
    </source>
</evidence>
<dbReference type="Proteomes" id="UP000478052">
    <property type="component" value="Unassembled WGS sequence"/>
</dbReference>
<keyword evidence="2" id="KW-1185">Reference proteome</keyword>
<accession>A0A6G0YMZ8</accession>
<name>A0A6G0YMZ8_APHCR</name>
<sequence>MDSKTQKSYTDVWLEIKKLYFKFHRQELQLKMVHLDFEKAVHNAVLEVFENCQVVGCRFHLSQAWFRHIKNNKELNRHYDGKTVVYQWLQSF</sequence>
<gene>
    <name evidence="1" type="ORF">FWK35_00010972</name>
</gene>
<dbReference type="AlphaFoldDB" id="A0A6G0YMZ8"/>
<dbReference type="EMBL" id="VUJU01003213">
    <property type="protein sequence ID" value="KAF0758749.1"/>
    <property type="molecule type" value="Genomic_DNA"/>
</dbReference>
<protein>
    <submittedName>
        <fullName evidence="1">MULE domain-containing protein</fullName>
    </submittedName>
</protein>
<reference evidence="1 2" key="1">
    <citation type="submission" date="2019-08" db="EMBL/GenBank/DDBJ databases">
        <title>Whole genome of Aphis craccivora.</title>
        <authorList>
            <person name="Voronova N.V."/>
            <person name="Shulinski R.S."/>
            <person name="Bandarenka Y.V."/>
            <person name="Zhorov D.G."/>
            <person name="Warner D."/>
        </authorList>
    </citation>
    <scope>NUCLEOTIDE SEQUENCE [LARGE SCALE GENOMIC DNA]</scope>
    <source>
        <strain evidence="1">180601</strain>
        <tissue evidence="1">Whole Body</tissue>
    </source>
</reference>